<evidence type="ECO:0000313" key="6">
    <source>
        <dbReference type="EMBL" id="KAK9071098.1"/>
    </source>
</evidence>
<comment type="subcellular location">
    <subcellularLocation>
        <location evidence="4">Cell projection</location>
        <location evidence="4">Rhabdomere membrane</location>
        <topology evidence="4">Multi-pass membrane protein</topology>
    </subcellularLocation>
</comment>
<dbReference type="PRINTS" id="PR00239">
    <property type="entry name" value="RHODOPSNTAIL"/>
</dbReference>
<sequence length="135" mass="14743">MSQTNQSQPPIAPPPPQGYPEEGQAKGIHPPPDVYAGSGGFPPQIYPTPGYPPQGYPPQGYPPQGYPPGYPPQGYPSYGYPPQGYPPHGYPYQGYPPQPQYNIHYGPPQHHKHDNGFMEGCLAMLCCCCLLDVCF</sequence>
<dbReference type="EMBL" id="JBCNJP010000011">
    <property type="protein sequence ID" value="KAK9071098.1"/>
    <property type="molecule type" value="Genomic_DNA"/>
</dbReference>
<reference evidence="6 7" key="1">
    <citation type="submission" date="2024-04" db="EMBL/GenBank/DDBJ databases">
        <title>The reference genome of an endangered Asteraceae, Deinandra increscens subsp. villosa, native to the Central Coast of California.</title>
        <authorList>
            <person name="Guilliams M."/>
            <person name="Hasenstab-Lehman K."/>
            <person name="Meyer R."/>
            <person name="Mcevoy S."/>
        </authorList>
    </citation>
    <scope>NUCLEOTIDE SEQUENCE [LARGE SCALE GENOMIC DNA]</scope>
    <source>
        <tissue evidence="6">Leaf</tissue>
    </source>
</reference>
<dbReference type="PANTHER" id="PTHR47564">
    <property type="entry name" value="CYSTEINE-RICH AND TRANSMEMBRANE DOMAIN-CONTAINING PROTEIN 1"/>
    <property type="match status" value="1"/>
</dbReference>
<accession>A0AAP0H1A3</accession>
<evidence type="ECO:0000256" key="4">
    <source>
        <dbReference type="ARBA" id="ARBA00043946"/>
    </source>
</evidence>
<dbReference type="InterPro" id="IPR043240">
    <property type="entry name" value="CYSTM1-like"/>
</dbReference>
<dbReference type="Pfam" id="PF02162">
    <property type="entry name" value="XYPPX"/>
    <property type="match status" value="2"/>
</dbReference>
<feature type="compositionally biased region" description="Pro residues" evidence="5">
    <location>
        <begin position="44"/>
        <end position="73"/>
    </location>
</feature>
<keyword evidence="3" id="KW-0472">Membrane</keyword>
<dbReference type="PANTHER" id="PTHR47564:SF1">
    <property type="entry name" value="CYSTEINE-RICH AND TRANSMEMBRANE DOMAIN-CONTAINING PROTEIN 1"/>
    <property type="match status" value="1"/>
</dbReference>
<gene>
    <name evidence="6" type="ORF">SSX86_009666</name>
</gene>
<evidence type="ECO:0000256" key="3">
    <source>
        <dbReference type="ARBA" id="ARBA00023136"/>
    </source>
</evidence>
<proteinExistence type="inferred from homology"/>
<evidence type="ECO:0000256" key="1">
    <source>
        <dbReference type="ARBA" id="ARBA00009444"/>
    </source>
</evidence>
<dbReference type="Proteomes" id="UP001408789">
    <property type="component" value="Unassembled WGS sequence"/>
</dbReference>
<evidence type="ECO:0000313" key="7">
    <source>
        <dbReference type="Proteomes" id="UP001408789"/>
    </source>
</evidence>
<feature type="region of interest" description="Disordered" evidence="5">
    <location>
        <begin position="1"/>
        <end position="73"/>
    </location>
</feature>
<dbReference type="AlphaFoldDB" id="A0AAP0H1A3"/>
<dbReference type="InterPro" id="IPR006031">
    <property type="entry name" value="XYPPX"/>
</dbReference>
<evidence type="ECO:0000256" key="2">
    <source>
        <dbReference type="ARBA" id="ARBA00013487"/>
    </source>
</evidence>
<protein>
    <recommendedName>
        <fullName evidence="2">Rhodopsin</fullName>
    </recommendedName>
</protein>
<keyword evidence="7" id="KW-1185">Reference proteome</keyword>
<name>A0AAP0H1A3_9ASTR</name>
<organism evidence="6 7">
    <name type="scientific">Deinandra increscens subsp. villosa</name>
    <dbReference type="NCBI Taxonomy" id="3103831"/>
    <lineage>
        <taxon>Eukaryota</taxon>
        <taxon>Viridiplantae</taxon>
        <taxon>Streptophyta</taxon>
        <taxon>Embryophyta</taxon>
        <taxon>Tracheophyta</taxon>
        <taxon>Spermatophyta</taxon>
        <taxon>Magnoliopsida</taxon>
        <taxon>eudicotyledons</taxon>
        <taxon>Gunneridae</taxon>
        <taxon>Pentapetalae</taxon>
        <taxon>asterids</taxon>
        <taxon>campanulids</taxon>
        <taxon>Asterales</taxon>
        <taxon>Asteraceae</taxon>
        <taxon>Asteroideae</taxon>
        <taxon>Heliantheae alliance</taxon>
        <taxon>Madieae</taxon>
        <taxon>Madiinae</taxon>
        <taxon>Deinandra</taxon>
    </lineage>
</organism>
<comment type="similarity">
    <text evidence="1">Belongs to the CYSTM1 family.</text>
</comment>
<comment type="caution">
    <text evidence="6">The sequence shown here is derived from an EMBL/GenBank/DDBJ whole genome shotgun (WGS) entry which is preliminary data.</text>
</comment>
<evidence type="ECO:0000256" key="5">
    <source>
        <dbReference type="SAM" id="MobiDB-lite"/>
    </source>
</evidence>